<dbReference type="RefSeq" id="WP_120185957.1">
    <property type="nucleotide sequence ID" value="NZ_RAQM01000006.1"/>
</dbReference>
<evidence type="ECO:0000313" key="2">
    <source>
        <dbReference type="Proteomes" id="UP000285780"/>
    </source>
</evidence>
<comment type="caution">
    <text evidence="1">The sequence shown here is derived from an EMBL/GenBank/DDBJ whole genome shotgun (WGS) entry which is preliminary data.</text>
</comment>
<organism evidence="1 2">
    <name type="scientific">Tenacibaculum lutimaris</name>
    <dbReference type="NCBI Taxonomy" id="285258"/>
    <lineage>
        <taxon>Bacteria</taxon>
        <taxon>Pseudomonadati</taxon>
        <taxon>Bacteroidota</taxon>
        <taxon>Flavobacteriia</taxon>
        <taxon>Flavobacteriales</taxon>
        <taxon>Flavobacteriaceae</taxon>
        <taxon>Tenacibaculum</taxon>
    </lineage>
</organism>
<reference evidence="1 2" key="1">
    <citation type="submission" date="2018-09" db="EMBL/GenBank/DDBJ databases">
        <title>Genomic Encyclopedia of Archaeal and Bacterial Type Strains, Phase II (KMG-II): from individual species to whole genera.</title>
        <authorList>
            <person name="Goeker M."/>
        </authorList>
    </citation>
    <scope>NUCLEOTIDE SEQUENCE [LARGE SCALE GENOMIC DNA]</scope>
    <source>
        <strain evidence="1 2">DSM 16505</strain>
    </source>
</reference>
<name>A0A420E5U0_9FLAO</name>
<protein>
    <recommendedName>
        <fullName evidence="3">Lipocalin-like protein</fullName>
    </recommendedName>
</protein>
<evidence type="ECO:0000313" key="1">
    <source>
        <dbReference type="EMBL" id="RKF05227.1"/>
    </source>
</evidence>
<dbReference type="AlphaFoldDB" id="A0A420E5U0"/>
<proteinExistence type="predicted"/>
<evidence type="ECO:0008006" key="3">
    <source>
        <dbReference type="Google" id="ProtNLM"/>
    </source>
</evidence>
<accession>A0A420E5U0</accession>
<sequence length="168" mass="19277">MRTHYFIATLIFGMFFATCKQEKKESNEKVNEITSTKPLLKNYLVGNWETTYLKIEYLTANETDSSSVFEDDFSKPESGKAQSSYKNDGTFAAWFVQPDGKKVGETVGKWETKGDSLFVDYLYLGNQVQAWYTIKIAKNGFEATSTYDWDNDGEKDDTLLMKTKKIKL</sequence>
<dbReference type="Proteomes" id="UP000285780">
    <property type="component" value="Unassembled WGS sequence"/>
</dbReference>
<dbReference type="EMBL" id="RAQM01000006">
    <property type="protein sequence ID" value="RKF05227.1"/>
    <property type="molecule type" value="Genomic_DNA"/>
</dbReference>
<keyword evidence="2" id="KW-1185">Reference proteome</keyword>
<gene>
    <name evidence="1" type="ORF">C8N26_0630</name>
</gene>